<evidence type="ECO:0000256" key="3">
    <source>
        <dbReference type="ARBA" id="ARBA00017473"/>
    </source>
</evidence>
<dbReference type="InterPro" id="IPR036554">
    <property type="entry name" value="GHMP_kinase_C_sf"/>
</dbReference>
<evidence type="ECO:0000256" key="8">
    <source>
        <dbReference type="ARBA" id="ARBA00023229"/>
    </source>
</evidence>
<dbReference type="NCBIfam" id="TIGR00154">
    <property type="entry name" value="ispE"/>
    <property type="match status" value="1"/>
</dbReference>
<dbReference type="GO" id="GO:0005524">
    <property type="term" value="F:ATP binding"/>
    <property type="evidence" value="ECO:0007669"/>
    <property type="project" value="UniProtKB-UniRule"/>
</dbReference>
<keyword evidence="14" id="KW-1185">Reference proteome</keyword>
<evidence type="ECO:0000256" key="2">
    <source>
        <dbReference type="ARBA" id="ARBA00012052"/>
    </source>
</evidence>
<dbReference type="UniPathway" id="UPA00056">
    <property type="reaction ID" value="UER00094"/>
</dbReference>
<name>A0A4R2KRE6_9GAMM</name>
<dbReference type="GO" id="GO:0050515">
    <property type="term" value="F:4-(cytidine 5'-diphospho)-2-C-methyl-D-erythritol kinase activity"/>
    <property type="evidence" value="ECO:0007669"/>
    <property type="project" value="UniProtKB-UniRule"/>
</dbReference>
<dbReference type="Gene3D" id="3.30.230.10">
    <property type="match status" value="1"/>
</dbReference>
<dbReference type="Pfam" id="PF00288">
    <property type="entry name" value="GHMP_kinases_N"/>
    <property type="match status" value="1"/>
</dbReference>
<dbReference type="Proteomes" id="UP000294980">
    <property type="component" value="Unassembled WGS sequence"/>
</dbReference>
<feature type="domain" description="GHMP kinase C-terminal" evidence="12">
    <location>
        <begin position="208"/>
        <end position="266"/>
    </location>
</feature>
<protein>
    <recommendedName>
        <fullName evidence="3 10">4-diphosphocytidyl-2-C-methyl-D-erythritol kinase</fullName>
        <shortName evidence="10">CMK</shortName>
        <ecNumber evidence="2 10">2.7.1.148</ecNumber>
    </recommendedName>
    <alternativeName>
        <fullName evidence="9 10">4-(cytidine-5'-diphospho)-2-C-methyl-D-erythritol kinase</fullName>
    </alternativeName>
</protein>
<dbReference type="EC" id="2.7.1.148" evidence="2 10"/>
<keyword evidence="7 10" id="KW-0067">ATP-binding</keyword>
<dbReference type="Pfam" id="PF08544">
    <property type="entry name" value="GHMP_kinases_C"/>
    <property type="match status" value="1"/>
</dbReference>
<dbReference type="EMBL" id="SLWX01000005">
    <property type="protein sequence ID" value="TCO76254.1"/>
    <property type="molecule type" value="Genomic_DNA"/>
</dbReference>
<organism evidence="13 14">
    <name type="scientific">Chromatocurvus halotolerans</name>
    <dbReference type="NCBI Taxonomy" id="1132028"/>
    <lineage>
        <taxon>Bacteria</taxon>
        <taxon>Pseudomonadati</taxon>
        <taxon>Pseudomonadota</taxon>
        <taxon>Gammaproteobacteria</taxon>
        <taxon>Cellvibrionales</taxon>
        <taxon>Halieaceae</taxon>
        <taxon>Chromatocurvus</taxon>
    </lineage>
</organism>
<keyword evidence="5 10" id="KW-0547">Nucleotide-binding</keyword>
<feature type="active site" evidence="10">
    <location>
        <position position="141"/>
    </location>
</feature>
<dbReference type="HAMAP" id="MF_00061">
    <property type="entry name" value="IspE"/>
    <property type="match status" value="1"/>
</dbReference>
<reference evidence="13 14" key="1">
    <citation type="submission" date="2019-03" db="EMBL/GenBank/DDBJ databases">
        <title>Genomic Encyclopedia of Type Strains, Phase IV (KMG-IV): sequencing the most valuable type-strain genomes for metagenomic binning, comparative biology and taxonomic classification.</title>
        <authorList>
            <person name="Goeker M."/>
        </authorList>
    </citation>
    <scope>NUCLEOTIDE SEQUENCE [LARGE SCALE GENOMIC DNA]</scope>
    <source>
        <strain evidence="13 14">DSM 23344</strain>
    </source>
</reference>
<dbReference type="InterPro" id="IPR020568">
    <property type="entry name" value="Ribosomal_Su5_D2-typ_SF"/>
</dbReference>
<evidence type="ECO:0000256" key="4">
    <source>
        <dbReference type="ARBA" id="ARBA00022679"/>
    </source>
</evidence>
<dbReference type="InterPro" id="IPR014721">
    <property type="entry name" value="Ribsml_uS5_D2-typ_fold_subgr"/>
</dbReference>
<dbReference type="PANTHER" id="PTHR43527">
    <property type="entry name" value="4-DIPHOSPHOCYTIDYL-2-C-METHYL-D-ERYTHRITOL KINASE, CHLOROPLASTIC"/>
    <property type="match status" value="1"/>
</dbReference>
<dbReference type="RefSeq" id="WP_117315364.1">
    <property type="nucleotide sequence ID" value="NZ_QQSW01000003.1"/>
</dbReference>
<feature type="active site" evidence="10">
    <location>
        <position position="14"/>
    </location>
</feature>
<evidence type="ECO:0000256" key="1">
    <source>
        <dbReference type="ARBA" id="ARBA00009684"/>
    </source>
</evidence>
<dbReference type="PIRSF" id="PIRSF010376">
    <property type="entry name" value="IspE"/>
    <property type="match status" value="1"/>
</dbReference>
<feature type="domain" description="GHMP kinase N-terminal" evidence="11">
    <location>
        <begin position="69"/>
        <end position="148"/>
    </location>
</feature>
<dbReference type="SUPFAM" id="SSF54211">
    <property type="entry name" value="Ribosomal protein S5 domain 2-like"/>
    <property type="match status" value="1"/>
</dbReference>
<dbReference type="InterPro" id="IPR006204">
    <property type="entry name" value="GHMP_kinase_N_dom"/>
</dbReference>
<comment type="catalytic activity">
    <reaction evidence="10">
        <text>4-CDP-2-C-methyl-D-erythritol + ATP = 4-CDP-2-C-methyl-D-erythritol 2-phosphate + ADP + H(+)</text>
        <dbReference type="Rhea" id="RHEA:18437"/>
        <dbReference type="ChEBI" id="CHEBI:15378"/>
        <dbReference type="ChEBI" id="CHEBI:30616"/>
        <dbReference type="ChEBI" id="CHEBI:57823"/>
        <dbReference type="ChEBI" id="CHEBI:57919"/>
        <dbReference type="ChEBI" id="CHEBI:456216"/>
        <dbReference type="EC" id="2.7.1.148"/>
    </reaction>
</comment>
<evidence type="ECO:0000256" key="10">
    <source>
        <dbReference type="HAMAP-Rule" id="MF_00061"/>
    </source>
</evidence>
<dbReference type="Gene3D" id="3.30.70.890">
    <property type="entry name" value="GHMP kinase, C-terminal domain"/>
    <property type="match status" value="1"/>
</dbReference>
<dbReference type="OrthoDB" id="9809438at2"/>
<evidence type="ECO:0000256" key="5">
    <source>
        <dbReference type="ARBA" id="ARBA00022741"/>
    </source>
</evidence>
<evidence type="ECO:0000256" key="9">
    <source>
        <dbReference type="ARBA" id="ARBA00032554"/>
    </source>
</evidence>
<gene>
    <name evidence="10" type="primary">ispE</name>
    <name evidence="13" type="ORF">EV688_105216</name>
</gene>
<evidence type="ECO:0000256" key="7">
    <source>
        <dbReference type="ARBA" id="ARBA00022840"/>
    </source>
</evidence>
<sequence>MTDGRRLRIHAPAKINLFLHITGRRDDGYHNLQTVFQLLDIGDSLVVETNRSGVIALDGPDLGIADSDNLVVRAAMALKALPGTPEHCGATIRLEKQLPSGGGLGGGSSDAASTLLALNALWGLRLSTAALQRTGAALGADVPVFVLGRSAWAEGIGEQLTPLDLPPAWYLVLKPDCAVHTGEIFSHRQLTRDTPPITMHAFFAGDSRNDCEPIVRQLYPEVDNALNWLQNFGEARLTGTGACIFCRCGSEVQARRIAEQVPARWKAWVAAGINRSPAVKNTELLL</sequence>
<dbReference type="InterPro" id="IPR004424">
    <property type="entry name" value="IspE"/>
</dbReference>
<dbReference type="PANTHER" id="PTHR43527:SF2">
    <property type="entry name" value="4-DIPHOSPHOCYTIDYL-2-C-METHYL-D-ERYTHRITOL KINASE, CHLOROPLASTIC"/>
    <property type="match status" value="1"/>
</dbReference>
<accession>A0A4R2KRE6</accession>
<keyword evidence="4 10" id="KW-0808">Transferase</keyword>
<dbReference type="InterPro" id="IPR013750">
    <property type="entry name" value="GHMP_kinase_C_dom"/>
</dbReference>
<feature type="binding site" evidence="10">
    <location>
        <begin position="99"/>
        <end position="109"/>
    </location>
    <ligand>
        <name>ATP</name>
        <dbReference type="ChEBI" id="CHEBI:30616"/>
    </ligand>
</feature>
<evidence type="ECO:0000259" key="11">
    <source>
        <dbReference type="Pfam" id="PF00288"/>
    </source>
</evidence>
<evidence type="ECO:0000313" key="13">
    <source>
        <dbReference type="EMBL" id="TCO76254.1"/>
    </source>
</evidence>
<dbReference type="SUPFAM" id="SSF55060">
    <property type="entry name" value="GHMP Kinase, C-terminal domain"/>
    <property type="match status" value="1"/>
</dbReference>
<dbReference type="GO" id="GO:0019288">
    <property type="term" value="P:isopentenyl diphosphate biosynthetic process, methylerythritol 4-phosphate pathway"/>
    <property type="evidence" value="ECO:0007669"/>
    <property type="project" value="UniProtKB-UniRule"/>
</dbReference>
<proteinExistence type="inferred from homology"/>
<keyword evidence="6 10" id="KW-0418">Kinase</keyword>
<comment type="caution">
    <text evidence="13">The sequence shown here is derived from an EMBL/GenBank/DDBJ whole genome shotgun (WGS) entry which is preliminary data.</text>
</comment>
<dbReference type="AlphaFoldDB" id="A0A4R2KRE6"/>
<comment type="pathway">
    <text evidence="10">Isoprenoid biosynthesis; isopentenyl diphosphate biosynthesis via DXP pathway; isopentenyl diphosphate from 1-deoxy-D-xylulose 5-phosphate: step 3/6.</text>
</comment>
<evidence type="ECO:0000313" key="14">
    <source>
        <dbReference type="Proteomes" id="UP000294980"/>
    </source>
</evidence>
<comment type="function">
    <text evidence="10">Catalyzes the phosphorylation of the position 2 hydroxy group of 4-diphosphocytidyl-2C-methyl-D-erythritol.</text>
</comment>
<evidence type="ECO:0000259" key="12">
    <source>
        <dbReference type="Pfam" id="PF08544"/>
    </source>
</evidence>
<comment type="similarity">
    <text evidence="1 10">Belongs to the GHMP kinase family. IspE subfamily.</text>
</comment>
<keyword evidence="8 10" id="KW-0414">Isoprene biosynthesis</keyword>
<dbReference type="GO" id="GO:0016114">
    <property type="term" value="P:terpenoid biosynthetic process"/>
    <property type="evidence" value="ECO:0007669"/>
    <property type="project" value="UniProtKB-UniRule"/>
</dbReference>
<evidence type="ECO:0000256" key="6">
    <source>
        <dbReference type="ARBA" id="ARBA00022777"/>
    </source>
</evidence>